<gene>
    <name evidence="2" type="primary">flhE_2</name>
    <name evidence="2" type="ORF">SAMEA2273352_04212</name>
</gene>
<dbReference type="Proteomes" id="UP000076205">
    <property type="component" value="Unassembled WGS sequence"/>
</dbReference>
<protein>
    <submittedName>
        <fullName evidence="2">Flagellar protein FlhE</fullName>
    </submittedName>
</protein>
<dbReference type="EMBL" id="FJYW01000011">
    <property type="protein sequence ID" value="CZY13417.1"/>
    <property type="molecule type" value="Genomic_DNA"/>
</dbReference>
<feature type="signal peptide" evidence="1">
    <location>
        <begin position="1"/>
        <end position="17"/>
    </location>
</feature>
<sequence>MIRAALLVLLLAPPAFAADGSWSSHSFGGTLSRGKQVLKSRPVQPAAPLPKGVTPTHLLWKITPDGPTPPGFRIRVCNNLRCLMLRELAGEIPLPAGFPAAGPFRFEYQSVARGEMTPPLTILKNEITIRYRGKGPSAP</sequence>
<organism evidence="2 3">
    <name type="scientific">Enterobacter hormaechei</name>
    <dbReference type="NCBI Taxonomy" id="158836"/>
    <lineage>
        <taxon>Bacteria</taxon>
        <taxon>Pseudomonadati</taxon>
        <taxon>Pseudomonadota</taxon>
        <taxon>Gammaproteobacteria</taxon>
        <taxon>Enterobacterales</taxon>
        <taxon>Enterobacteriaceae</taxon>
        <taxon>Enterobacter</taxon>
        <taxon>Enterobacter cloacae complex</taxon>
    </lineage>
</organism>
<keyword evidence="2" id="KW-0966">Cell projection</keyword>
<keyword evidence="2" id="KW-0969">Cilium</keyword>
<dbReference type="RefSeq" id="WP_023304283.1">
    <property type="nucleotide sequence ID" value="NZ_CAIZSP010000005.1"/>
</dbReference>
<proteinExistence type="predicted"/>
<dbReference type="AlphaFoldDB" id="A0A822X2B7"/>
<evidence type="ECO:0000256" key="1">
    <source>
        <dbReference type="SAM" id="SignalP"/>
    </source>
</evidence>
<name>A0A822X2B7_9ENTR</name>
<reference evidence="2 3" key="1">
    <citation type="submission" date="2016-03" db="EMBL/GenBank/DDBJ databases">
        <authorList>
            <consortium name="Pathogen Informatics"/>
        </authorList>
    </citation>
    <scope>NUCLEOTIDE SEQUENCE [LARGE SCALE GENOMIC DNA]</scope>
    <source>
        <strain evidence="3">e1424</strain>
    </source>
</reference>
<feature type="chain" id="PRO_5032660050" evidence="1">
    <location>
        <begin position="18"/>
        <end position="139"/>
    </location>
</feature>
<comment type="caution">
    <text evidence="2">The sequence shown here is derived from an EMBL/GenBank/DDBJ whole genome shotgun (WGS) entry which is preliminary data.</text>
</comment>
<keyword evidence="2" id="KW-0282">Flagellum</keyword>
<keyword evidence="1" id="KW-0732">Signal</keyword>
<accession>A0A822X2B7</accession>
<evidence type="ECO:0000313" key="2">
    <source>
        <dbReference type="EMBL" id="CZY13417.1"/>
    </source>
</evidence>
<evidence type="ECO:0000313" key="3">
    <source>
        <dbReference type="Proteomes" id="UP000076205"/>
    </source>
</evidence>
<dbReference type="Pfam" id="PF06366">
    <property type="entry name" value="FlhE"/>
    <property type="match status" value="1"/>
</dbReference>
<dbReference type="InterPro" id="IPR009420">
    <property type="entry name" value="FlhE"/>
</dbReference>